<dbReference type="InterPro" id="IPR046357">
    <property type="entry name" value="PPIase_dom_sf"/>
</dbReference>
<sequence>MAAIAAWSIKLEPGKPQKFESPVEDGAVSLKITNASLGETLKDTSGRSVVKLTLRKSDFDQSEDEEEEDEEEPQLTEVVLVALTAGKTEQVSLNVEFTDELVQFEVIGKNEVHLLGNWVDRSPEGPDMFDSEDEDEEEDGLRLEDVSSDVEVEVDHLEMDEDTDAERFEEVQEKSLKRSADALDADVSMTDDKDKTLSKSQKKKQAKKLKTENGAVEAPSAEPTSEKKKEKKDKTEKTATAPAGAVSKKTLDGGLIVEDAKVGTGKAAKRGNTLSMRYIGKLTNGKIFDKNSKGKPFTFTLGKGEVIKGWDQGLVGMQVGGERKLTIPAPLGYGASGQKPDIPGNATLVFDVKLLEIK</sequence>
<protein>
    <recommendedName>
        <fullName evidence="5">FK506-binding protein</fullName>
        <ecNumber evidence="5">5.2.1.8</ecNumber>
    </recommendedName>
</protein>
<dbReference type="GO" id="GO:0003755">
    <property type="term" value="F:peptidyl-prolyl cis-trans isomerase activity"/>
    <property type="evidence" value="ECO:0007669"/>
    <property type="project" value="UniProtKB-KW"/>
</dbReference>
<feature type="region of interest" description="Disordered" evidence="7">
    <location>
        <begin position="55"/>
        <end position="75"/>
    </location>
</feature>
<dbReference type="GO" id="GO:0000785">
    <property type="term" value="C:chromatin"/>
    <property type="evidence" value="ECO:0007669"/>
    <property type="project" value="TreeGrafter"/>
</dbReference>
<comment type="catalytic activity">
    <reaction evidence="1 5 6">
        <text>[protein]-peptidylproline (omega=180) = [protein]-peptidylproline (omega=0)</text>
        <dbReference type="Rhea" id="RHEA:16237"/>
        <dbReference type="Rhea" id="RHEA-COMP:10747"/>
        <dbReference type="Rhea" id="RHEA-COMP:10748"/>
        <dbReference type="ChEBI" id="CHEBI:83833"/>
        <dbReference type="ChEBI" id="CHEBI:83834"/>
        <dbReference type="EC" id="5.2.1.8"/>
    </reaction>
</comment>
<dbReference type="FunFam" id="3.10.50.40:FF:000006">
    <property type="entry name" value="Peptidyl-prolyl cis-trans isomerase"/>
    <property type="match status" value="1"/>
</dbReference>
<comment type="similarity">
    <text evidence="2">Belongs to the FKBP-type PPIase family. FKBP3/4 subfamily.</text>
</comment>
<evidence type="ECO:0000313" key="10">
    <source>
        <dbReference type="Proteomes" id="UP000076722"/>
    </source>
</evidence>
<feature type="domain" description="PPIase FKBP-type" evidence="8">
    <location>
        <begin position="271"/>
        <end position="358"/>
    </location>
</feature>
<dbReference type="InterPro" id="IPR041232">
    <property type="entry name" value="NPL"/>
</dbReference>
<dbReference type="InterPro" id="IPR001179">
    <property type="entry name" value="PPIase_FKBP_dom"/>
</dbReference>
<gene>
    <name evidence="9" type="ORF">SISNIDRAFT_492825</name>
</gene>
<feature type="compositionally biased region" description="Basic and acidic residues" evidence="7">
    <location>
        <begin position="165"/>
        <end position="181"/>
    </location>
</feature>
<dbReference type="Proteomes" id="UP000076722">
    <property type="component" value="Unassembled WGS sequence"/>
</dbReference>
<dbReference type="GO" id="GO:0005730">
    <property type="term" value="C:nucleolus"/>
    <property type="evidence" value="ECO:0007669"/>
    <property type="project" value="TreeGrafter"/>
</dbReference>
<organism evidence="9 10">
    <name type="scientific">Sistotremastrum niveocremeum HHB9708</name>
    <dbReference type="NCBI Taxonomy" id="1314777"/>
    <lineage>
        <taxon>Eukaryota</taxon>
        <taxon>Fungi</taxon>
        <taxon>Dikarya</taxon>
        <taxon>Basidiomycota</taxon>
        <taxon>Agaricomycotina</taxon>
        <taxon>Agaricomycetes</taxon>
        <taxon>Sistotremastrales</taxon>
        <taxon>Sistotremastraceae</taxon>
        <taxon>Sertulicium</taxon>
        <taxon>Sertulicium niveocremeum</taxon>
    </lineage>
</organism>
<dbReference type="AlphaFoldDB" id="A0A165A7D9"/>
<feature type="compositionally biased region" description="Basic and acidic residues" evidence="7">
    <location>
        <begin position="224"/>
        <end position="237"/>
    </location>
</feature>
<proteinExistence type="inferred from homology"/>
<evidence type="ECO:0000256" key="1">
    <source>
        <dbReference type="ARBA" id="ARBA00000971"/>
    </source>
</evidence>
<feature type="compositionally biased region" description="Acidic residues" evidence="7">
    <location>
        <begin position="60"/>
        <end position="74"/>
    </location>
</feature>
<feature type="compositionally biased region" description="Acidic residues" evidence="7">
    <location>
        <begin position="127"/>
        <end position="139"/>
    </location>
</feature>
<name>A0A165A7D9_9AGAM</name>
<dbReference type="EC" id="5.2.1.8" evidence="5"/>
<keyword evidence="10" id="KW-1185">Reference proteome</keyword>
<dbReference type="SUPFAM" id="SSF54534">
    <property type="entry name" value="FKBP-like"/>
    <property type="match status" value="1"/>
</dbReference>
<dbReference type="Gene3D" id="2.60.120.340">
    <property type="entry name" value="Nucleoplasmin core domain"/>
    <property type="match status" value="1"/>
</dbReference>
<dbReference type="PANTHER" id="PTHR43811">
    <property type="entry name" value="FKBP-TYPE PEPTIDYL-PROLYL CIS-TRANS ISOMERASE FKPA"/>
    <property type="match status" value="1"/>
</dbReference>
<dbReference type="PIRSF" id="PIRSF001473">
    <property type="entry name" value="FK506-bp_FPR3"/>
    <property type="match status" value="1"/>
</dbReference>
<evidence type="ECO:0000256" key="3">
    <source>
        <dbReference type="ARBA" id="ARBA00023110"/>
    </source>
</evidence>
<dbReference type="Pfam" id="PF00254">
    <property type="entry name" value="FKBP_C"/>
    <property type="match status" value="1"/>
</dbReference>
<dbReference type="InterPro" id="IPR023566">
    <property type="entry name" value="PPIase_Fpr3/Fpr4-like"/>
</dbReference>
<evidence type="ECO:0000256" key="5">
    <source>
        <dbReference type="PIRNR" id="PIRNR001473"/>
    </source>
</evidence>
<accession>A0A165A7D9</accession>
<keyword evidence="3 5" id="KW-0697">Rotamase</keyword>
<evidence type="ECO:0000313" key="9">
    <source>
        <dbReference type="EMBL" id="KZS98578.1"/>
    </source>
</evidence>
<evidence type="ECO:0000259" key="8">
    <source>
        <dbReference type="PROSITE" id="PS50059"/>
    </source>
</evidence>
<evidence type="ECO:0000256" key="7">
    <source>
        <dbReference type="SAM" id="MobiDB-lite"/>
    </source>
</evidence>
<feature type="compositionally biased region" description="Acidic residues" evidence="7">
    <location>
        <begin position="146"/>
        <end position="164"/>
    </location>
</feature>
<dbReference type="EMBL" id="KV419395">
    <property type="protein sequence ID" value="KZS98578.1"/>
    <property type="molecule type" value="Genomic_DNA"/>
</dbReference>
<dbReference type="Pfam" id="PF17800">
    <property type="entry name" value="NPL"/>
    <property type="match status" value="1"/>
</dbReference>
<evidence type="ECO:0000256" key="4">
    <source>
        <dbReference type="ARBA" id="ARBA00023235"/>
    </source>
</evidence>
<dbReference type="Gene3D" id="3.10.50.40">
    <property type="match status" value="1"/>
</dbReference>
<feature type="region of interest" description="Disordered" evidence="7">
    <location>
        <begin position="118"/>
        <end position="246"/>
    </location>
</feature>
<reference evidence="9 10" key="1">
    <citation type="journal article" date="2016" name="Mol. Biol. Evol.">
        <title>Comparative Genomics of Early-Diverging Mushroom-Forming Fungi Provides Insights into the Origins of Lignocellulose Decay Capabilities.</title>
        <authorList>
            <person name="Nagy L.G."/>
            <person name="Riley R."/>
            <person name="Tritt A."/>
            <person name="Adam C."/>
            <person name="Daum C."/>
            <person name="Floudas D."/>
            <person name="Sun H."/>
            <person name="Yadav J.S."/>
            <person name="Pangilinan J."/>
            <person name="Larsson K.H."/>
            <person name="Matsuura K."/>
            <person name="Barry K."/>
            <person name="Labutti K."/>
            <person name="Kuo R."/>
            <person name="Ohm R.A."/>
            <person name="Bhattacharya S.S."/>
            <person name="Shirouzu T."/>
            <person name="Yoshinaga Y."/>
            <person name="Martin F.M."/>
            <person name="Grigoriev I.V."/>
            <person name="Hibbett D.S."/>
        </authorList>
    </citation>
    <scope>NUCLEOTIDE SEQUENCE [LARGE SCALE GENOMIC DNA]</scope>
    <source>
        <strain evidence="9 10">HHB9708</strain>
    </source>
</reference>
<dbReference type="PANTHER" id="PTHR43811:SF19">
    <property type="entry name" value="39 KDA FK506-BINDING NUCLEAR PROTEIN"/>
    <property type="match status" value="1"/>
</dbReference>
<dbReference type="PROSITE" id="PS50059">
    <property type="entry name" value="FKBP_PPIASE"/>
    <property type="match status" value="1"/>
</dbReference>
<evidence type="ECO:0000256" key="6">
    <source>
        <dbReference type="PROSITE-ProRule" id="PRU00277"/>
    </source>
</evidence>
<keyword evidence="4 5" id="KW-0413">Isomerase</keyword>
<dbReference type="OrthoDB" id="77911at2759"/>
<dbReference type="STRING" id="1314777.A0A165A7D9"/>
<evidence type="ECO:0000256" key="2">
    <source>
        <dbReference type="ARBA" id="ARBA00007838"/>
    </source>
</evidence>